<gene>
    <name evidence="5" type="ORF">DOZ80_03555</name>
</gene>
<dbReference type="Pfam" id="PF00534">
    <property type="entry name" value="Glycos_transf_1"/>
    <property type="match status" value="1"/>
</dbReference>
<dbReference type="SUPFAM" id="SSF53335">
    <property type="entry name" value="S-adenosyl-L-methionine-dependent methyltransferases"/>
    <property type="match status" value="1"/>
</dbReference>
<dbReference type="GO" id="GO:0016757">
    <property type="term" value="F:glycosyltransferase activity"/>
    <property type="evidence" value="ECO:0007669"/>
    <property type="project" value="InterPro"/>
</dbReference>
<dbReference type="Gene3D" id="3.40.50.2000">
    <property type="entry name" value="Glycogen Phosphorylase B"/>
    <property type="match status" value="2"/>
</dbReference>
<dbReference type="InterPro" id="IPR041698">
    <property type="entry name" value="Methyltransf_25"/>
</dbReference>
<feature type="domain" description="Glycosyl transferase family 1" evidence="2">
    <location>
        <begin position="1099"/>
        <end position="1253"/>
    </location>
</feature>
<comment type="caution">
    <text evidence="5">The sequence shown here is derived from an EMBL/GenBank/DDBJ whole genome shotgun (WGS) entry which is preliminary data.</text>
</comment>
<protein>
    <recommendedName>
        <fullName evidence="7">Glycosyltransferase</fullName>
    </recommendedName>
</protein>
<dbReference type="Pfam" id="PF13649">
    <property type="entry name" value="Methyltransf_25"/>
    <property type="match status" value="1"/>
</dbReference>
<evidence type="ECO:0000313" key="5">
    <source>
        <dbReference type="EMBL" id="RAI72627.1"/>
    </source>
</evidence>
<dbReference type="InterPro" id="IPR050194">
    <property type="entry name" value="Glycosyltransferase_grp1"/>
</dbReference>
<evidence type="ECO:0000259" key="4">
    <source>
        <dbReference type="Pfam" id="PF13649"/>
    </source>
</evidence>
<dbReference type="InterPro" id="IPR028098">
    <property type="entry name" value="Glyco_trans_4-like_N"/>
</dbReference>
<dbReference type="EMBL" id="QLIN01000001">
    <property type="protein sequence ID" value="RAI72627.1"/>
    <property type="molecule type" value="Genomic_DNA"/>
</dbReference>
<dbReference type="PANTHER" id="PTHR45947:SF3">
    <property type="entry name" value="SULFOQUINOVOSYL TRANSFERASE SQD2"/>
    <property type="match status" value="1"/>
</dbReference>
<keyword evidence="1" id="KW-0175">Coiled coil</keyword>
<accession>A0A327NBQ4</accession>
<evidence type="ECO:0000259" key="2">
    <source>
        <dbReference type="Pfam" id="PF00534"/>
    </source>
</evidence>
<feature type="domain" description="Glycosyltransferase subfamily 4-like N-terminal" evidence="3">
    <location>
        <begin position="913"/>
        <end position="1092"/>
    </location>
</feature>
<evidence type="ECO:0000256" key="1">
    <source>
        <dbReference type="SAM" id="Coils"/>
    </source>
</evidence>
<dbReference type="SUPFAM" id="SSF53756">
    <property type="entry name" value="UDP-Glycosyltransferase/glycogen phosphorylase"/>
    <property type="match status" value="1"/>
</dbReference>
<evidence type="ECO:0000259" key="3">
    <source>
        <dbReference type="Pfam" id="PF13579"/>
    </source>
</evidence>
<organism evidence="5 6">
    <name type="scientific">Pseudomonas fluorescens</name>
    <dbReference type="NCBI Taxonomy" id="294"/>
    <lineage>
        <taxon>Bacteria</taxon>
        <taxon>Pseudomonadati</taxon>
        <taxon>Pseudomonadota</taxon>
        <taxon>Gammaproteobacteria</taxon>
        <taxon>Pseudomonadales</taxon>
        <taxon>Pseudomonadaceae</taxon>
        <taxon>Pseudomonas</taxon>
    </lineage>
</organism>
<name>A0A327NBQ4_PSEFL</name>
<dbReference type="InterPro" id="IPR001296">
    <property type="entry name" value="Glyco_trans_1"/>
</dbReference>
<evidence type="ECO:0000313" key="6">
    <source>
        <dbReference type="Proteomes" id="UP000249493"/>
    </source>
</evidence>
<feature type="domain" description="Methyltransferase" evidence="4">
    <location>
        <begin position="50"/>
        <end position="129"/>
    </location>
</feature>
<evidence type="ECO:0008006" key="7">
    <source>
        <dbReference type="Google" id="ProtNLM"/>
    </source>
</evidence>
<dbReference type="Proteomes" id="UP000249493">
    <property type="component" value="Unassembled WGS sequence"/>
</dbReference>
<dbReference type="PANTHER" id="PTHR45947">
    <property type="entry name" value="SULFOQUINOVOSYL TRANSFERASE SQD2"/>
    <property type="match status" value="1"/>
</dbReference>
<feature type="coiled-coil region" evidence="1">
    <location>
        <begin position="797"/>
        <end position="866"/>
    </location>
</feature>
<dbReference type="CDD" id="cd02440">
    <property type="entry name" value="AdoMet_MTases"/>
    <property type="match status" value="1"/>
</dbReference>
<dbReference type="Pfam" id="PF13579">
    <property type="entry name" value="Glyco_trans_4_4"/>
    <property type="match status" value="1"/>
</dbReference>
<dbReference type="InterPro" id="IPR029063">
    <property type="entry name" value="SAM-dependent_MTases_sf"/>
</dbReference>
<dbReference type="Gene3D" id="3.40.50.150">
    <property type="entry name" value="Vaccinia Virus protein VP39"/>
    <property type="match status" value="1"/>
</dbReference>
<proteinExistence type="predicted"/>
<feature type="coiled-coil region" evidence="1">
    <location>
        <begin position="409"/>
        <end position="730"/>
    </location>
</feature>
<sequence length="1289" mass="143086">MGQPGSCGMSKRSEIRYFSQDDLWSRGAVSEQLAVAEDLIDLIPEQVTTILDAGCGNGTVTNLLAPRWDVVGCDISEAAIKRVQAPALVADLCAIPFADRHFDLTLSSDVIEHLPDAIYTQALAEIARVSARYILVAVPYRELLEAAEITCPGCGSRYHAHLHQRSYTIADAVSLFAPTFTAIDVQFSGESWTYEDRRLVETARALSGLDYPFEDGVCPKCSTRRGNVEQPASAQLVQRRFEALQAMQVAEGWRDIPDSSEILVLFERNAATPRQWHTPDSVLPFSDQTLHLASLVQRDNPTNYPRSAYRLKGDADYAIVTIPRRPASVYVTDGSLDTLEVYDHVRRHYVACPADEKARSYRLPSIPHGPHGCILRILHPSDDLKLKLALDSIDPVAIIGSCLGDDPTIAQVRDDLSKLSVLAERLEATRSHLENELQNKEHSLTQYVQSTAALNALANELEGQRAEIEESYAQLSTRVACQDELIGNNARKIDALSLEKQQVEVQRAALQGRLDDVLLHEADQHLKIQELSFKLEQLNELANSLEAKRDALEVKERDHLLQLEKMANQLAQLNDLANRLEAQREALEAKEGGYLLQLEQMANQLEQLNDLANGLEAQREALAAKEGGYLLQLEQMANQLEPLNDLANGLEAQREALAAKEGGYLLQLEKMAHQLEQLNDLANGLEAQREALEVKEGGYLLQLEQIASLLEATNELANTLDARRDELEQQLRLRGQQLTALQTDFDSVQASNSHLSDRARSLELKQHEFVSTIDALESQVNQAQIIMLEYQGAIERVNVLEMEKTTLLLELESLNMEVSAHFNELAEKHREAEQLSNLSNRLESQREALEAQVTRLGQTINSLVEEKSEYQALVDALHIRLGDSRDIMATQPRKVLIVSHMYPREYNLAGGIFVHEQVKALRAQGIDARVVSGEPFWINTLNPKIIKRALGNYLAQKIEAWEEHDGVPLIRFPYVVSSLLPFQTHAVSYTHGLLQQAAWLHADFPFELIHAHTAYTDGTAGRRLASRFGLPLVITEHTGPFSTLTRTGYLRRMTQKALNAADKVISVSSALLSDIRQQVRLSPRVDAQVIANLVDTQLFRAQPKSSDGFIHLLWVGHFVPVKRVPVLLEAFAGAFRIQPLLRLRLAGSGEGLEDARALVDSLGLTHVVEFAGHADRAQLVDYYRECDFLVISSESETFGVVAIEAMSCGRPVLTTCCGGPAEIVSHPGLGKVVGMSVEALTEGMLAMTEQRANFNSKVIQKVTELKFSSASIAQEIAAVYSASIEKSIR</sequence>
<reference evidence="5 6" key="1">
    <citation type="submission" date="2018-06" db="EMBL/GenBank/DDBJ databases">
        <authorList>
            <person name="Zhirakovskaya E."/>
        </authorList>
    </citation>
    <scope>NUCLEOTIDE SEQUENCE [LARGE SCALE GENOMIC DNA]</scope>
    <source>
        <strain evidence="5 6">LY3</strain>
    </source>
</reference>